<dbReference type="Proteomes" id="UP000198427">
    <property type="component" value="Unassembled WGS sequence"/>
</dbReference>
<dbReference type="Gene3D" id="1.25.40.10">
    <property type="entry name" value="Tetratricopeptide repeat domain"/>
    <property type="match status" value="1"/>
</dbReference>
<feature type="compositionally biased region" description="Low complexity" evidence="2">
    <location>
        <begin position="818"/>
        <end position="833"/>
    </location>
</feature>
<evidence type="ECO:0000313" key="3">
    <source>
        <dbReference type="EMBL" id="SNR69693.1"/>
    </source>
</evidence>
<feature type="coiled-coil region" evidence="1">
    <location>
        <begin position="553"/>
        <end position="594"/>
    </location>
</feature>
<dbReference type="GeneID" id="94030427"/>
<dbReference type="OrthoDB" id="1083169at2"/>
<feature type="region of interest" description="Disordered" evidence="2">
    <location>
        <begin position="748"/>
        <end position="884"/>
    </location>
</feature>
<gene>
    <name evidence="3" type="ORF">SAMN06265364_10523</name>
</gene>
<dbReference type="SUPFAM" id="SSF48452">
    <property type="entry name" value="TPR-like"/>
    <property type="match status" value="1"/>
</dbReference>
<accession>A0A2N9QRN0</accession>
<dbReference type="RefSeq" id="WP_089365592.1">
    <property type="nucleotide sequence ID" value="NZ_CP023864.1"/>
</dbReference>
<proteinExistence type="predicted"/>
<evidence type="ECO:0000256" key="2">
    <source>
        <dbReference type="SAM" id="MobiDB-lite"/>
    </source>
</evidence>
<protein>
    <submittedName>
        <fullName evidence="3">Uncharacterized protein</fullName>
    </submittedName>
</protein>
<feature type="compositionally biased region" description="Polar residues" evidence="2">
    <location>
        <begin position="748"/>
        <end position="766"/>
    </location>
</feature>
<keyword evidence="1" id="KW-0175">Coiled coil</keyword>
<organism evidence="3 4">
    <name type="scientific">Prevotella jejuni</name>
    <dbReference type="NCBI Taxonomy" id="1177574"/>
    <lineage>
        <taxon>Bacteria</taxon>
        <taxon>Pseudomonadati</taxon>
        <taxon>Bacteroidota</taxon>
        <taxon>Bacteroidia</taxon>
        <taxon>Bacteroidales</taxon>
        <taxon>Prevotellaceae</taxon>
        <taxon>Prevotella</taxon>
    </lineage>
</organism>
<dbReference type="InterPro" id="IPR011990">
    <property type="entry name" value="TPR-like_helical_dom_sf"/>
</dbReference>
<dbReference type="AlphaFoldDB" id="A0A2N9QRN0"/>
<feature type="compositionally biased region" description="Low complexity" evidence="2">
    <location>
        <begin position="775"/>
        <end position="792"/>
    </location>
</feature>
<feature type="compositionally biased region" description="Basic residues" evidence="2">
    <location>
        <begin position="863"/>
        <end position="874"/>
    </location>
</feature>
<reference evidence="3 4" key="1">
    <citation type="submission" date="2017-06" db="EMBL/GenBank/DDBJ databases">
        <authorList>
            <person name="Varghese N."/>
            <person name="Submissions S."/>
        </authorList>
    </citation>
    <scope>NUCLEOTIDE SEQUENCE [LARGE SCALE GENOMIC DNA]</scope>
    <source>
        <strain evidence="3 4">DSM 26989</strain>
    </source>
</reference>
<evidence type="ECO:0000313" key="4">
    <source>
        <dbReference type="Proteomes" id="UP000198427"/>
    </source>
</evidence>
<evidence type="ECO:0000256" key="1">
    <source>
        <dbReference type="SAM" id="Coils"/>
    </source>
</evidence>
<dbReference type="EMBL" id="FZNZ01000005">
    <property type="protein sequence ID" value="SNR69693.1"/>
    <property type="molecule type" value="Genomic_DNA"/>
</dbReference>
<name>A0A2N9QRN0_9BACT</name>
<feature type="region of interest" description="Disordered" evidence="2">
    <location>
        <begin position="394"/>
        <end position="414"/>
    </location>
</feature>
<comment type="caution">
    <text evidence="3">The sequence shown here is derived from an EMBL/GenBank/DDBJ whole genome shotgun (WGS) entry which is preliminary data.</text>
</comment>
<feature type="compositionally biased region" description="Polar residues" evidence="2">
    <location>
        <begin position="793"/>
        <end position="805"/>
    </location>
</feature>
<dbReference type="KEGG" id="pje:CRM71_13985"/>
<keyword evidence="4" id="KW-1185">Reference proteome</keyword>
<sequence length="884" mass="102325">MKVLTLYIDKWYIIGAVCIDGVPRPITPPNGEDRFWLYFYEDRVNDTIVYGKDNKQHYHNNELQYYGNVFDLIPDTTASFIRYGRKQEMYKIFKASGILDELRDAVDDNGGEVETYISFSKDISDAARLVFLKDVLEGNKFTVKESVARIGQLALELAFKKGQYAEDGFYVLLNACNENLTYSVYERTEGILLRKAEDSLVGMGTDLRGRALLESVIKSINQRQHFLDTEEDLEREYLCLNQYVDQWIDKLENAGPYRPVHINNIKFSQLPNTYDAVVLKDDIDKHTRSIVDDIIREITNFINKINIPAGKLKGVVFLGNTFTNEQFIRAIKERYALPDKNYIFFKDSELPHIVAVYSAIDCDQFSEATRVAIANGETELERRRLAQEEEARRVEAERQRAEQEEKDRAAHESENKYKEAMANIYDYEKKQDYAQMLDWADIALQHNPDDQEAKQKKAEATRLMSEKKVKEEQYKSIIQRAQKSFEAMQWQEALSQSDAALNLMPNSKEAERIHQAAREKIDSLTLIEKYLTRADMFLAQQYYKEALDELRKVQAIDNENKEAQGRIQKIEQEQEAHEQRVTDLIKQYQMAEEAKDFDTAISLCNELIDTDTVYQRKWTERVERLKAAKLDFDKEEERWQKLKRQIDSALFDEDWDKVVTYGHEALRMREDENLRKNVARAEEKLATLQAEKRYKDAVHEVKDFIVDKNWDEAKDLLTELQREYPEHRNDLKLLFKQIFDAETAFQSQTVSESRTQPVRTVSNRNSQHQEDDFFGTSGKTTTTSSGYSNTVSNAEQAYAESSSTITKEETQGDDFFETGGKATTTTSGSTHSTAISDPQRTTSTGSSTKKSTDEDDFFDMKKPPVKGKTNRGKTARGTDNDFDF</sequence>